<sequence length="114" mass="12449">MEQVPISMQSNEVLMSHIVAERLTILIWFNCPQNADGRNMGGRSIEYLERSTSIAISETPAVQEEAGIAALVGVKGRGKKPRQLGNPQDLGITAAGEEEFLQCLTNRYSQSIST</sequence>
<organism evidence="1 2">
    <name type="scientific">Knufia peltigerae</name>
    <dbReference type="NCBI Taxonomy" id="1002370"/>
    <lineage>
        <taxon>Eukaryota</taxon>
        <taxon>Fungi</taxon>
        <taxon>Dikarya</taxon>
        <taxon>Ascomycota</taxon>
        <taxon>Pezizomycotina</taxon>
        <taxon>Eurotiomycetes</taxon>
        <taxon>Chaetothyriomycetidae</taxon>
        <taxon>Chaetothyriales</taxon>
        <taxon>Trichomeriaceae</taxon>
        <taxon>Knufia</taxon>
    </lineage>
</organism>
<accession>A0AA38Y5L8</accession>
<evidence type="ECO:0000313" key="2">
    <source>
        <dbReference type="Proteomes" id="UP001172681"/>
    </source>
</evidence>
<name>A0AA38Y5L8_9EURO</name>
<comment type="caution">
    <text evidence="1">The sequence shown here is derived from an EMBL/GenBank/DDBJ whole genome shotgun (WGS) entry which is preliminary data.</text>
</comment>
<proteinExistence type="predicted"/>
<evidence type="ECO:0000313" key="1">
    <source>
        <dbReference type="EMBL" id="KAJ9634850.1"/>
    </source>
</evidence>
<dbReference type="AlphaFoldDB" id="A0AA38Y5L8"/>
<gene>
    <name evidence="1" type="ORF">H2204_006084</name>
</gene>
<dbReference type="Proteomes" id="UP001172681">
    <property type="component" value="Unassembled WGS sequence"/>
</dbReference>
<reference evidence="1" key="1">
    <citation type="submission" date="2022-10" db="EMBL/GenBank/DDBJ databases">
        <title>Culturing micro-colonial fungi from biological soil crusts in the Mojave desert and describing Neophaeococcomyces mojavensis, and introducing the new genera and species Taxawa tesnikishii.</title>
        <authorList>
            <person name="Kurbessoian T."/>
            <person name="Stajich J.E."/>
        </authorList>
    </citation>
    <scope>NUCLEOTIDE SEQUENCE</scope>
    <source>
        <strain evidence="1">TK_35</strain>
    </source>
</reference>
<dbReference type="EMBL" id="JAPDRN010000036">
    <property type="protein sequence ID" value="KAJ9634850.1"/>
    <property type="molecule type" value="Genomic_DNA"/>
</dbReference>
<keyword evidence="2" id="KW-1185">Reference proteome</keyword>
<protein>
    <submittedName>
        <fullName evidence="1">Uncharacterized protein</fullName>
    </submittedName>
</protein>